<evidence type="ECO:0000313" key="9">
    <source>
        <dbReference type="Proteomes" id="UP000239181"/>
    </source>
</evidence>
<evidence type="ECO:0000256" key="3">
    <source>
        <dbReference type="ARBA" id="ARBA00022448"/>
    </source>
</evidence>
<name>A0A2S9ICF7_9GAMM</name>
<keyword evidence="5 7" id="KW-0732">Signal</keyword>
<dbReference type="PRINTS" id="PR00691">
    <property type="entry name" value="ADHESINB"/>
</dbReference>
<proteinExistence type="inferred from homology"/>
<dbReference type="InterPro" id="IPR050492">
    <property type="entry name" value="Bact_metal-bind_prot9"/>
</dbReference>
<protein>
    <submittedName>
        <fullName evidence="8">ABC transporter substrate-binding protein</fullName>
    </submittedName>
</protein>
<dbReference type="RefSeq" id="WP_105592674.1">
    <property type="nucleotide sequence ID" value="NZ_PDET01000006.1"/>
</dbReference>
<dbReference type="Pfam" id="PF01297">
    <property type="entry name" value="ZnuA"/>
    <property type="match status" value="1"/>
</dbReference>
<dbReference type="GO" id="GO:0030001">
    <property type="term" value="P:metal ion transport"/>
    <property type="evidence" value="ECO:0007669"/>
    <property type="project" value="InterPro"/>
</dbReference>
<dbReference type="GO" id="GO:0046872">
    <property type="term" value="F:metal ion binding"/>
    <property type="evidence" value="ECO:0007669"/>
    <property type="project" value="UniProtKB-KW"/>
</dbReference>
<reference evidence="8 9" key="1">
    <citation type="submission" date="2017-10" db="EMBL/GenBank/DDBJ databases">
        <title>Draft genome of two endophytic bacteria isolated from 'guarana' Paullinia cupana (Mart.) Ducke.</title>
        <authorList>
            <person name="Siqueira K.A."/>
            <person name="Liotti R.G."/>
            <person name="Mendes T.A."/>
            <person name="Soares M.A."/>
        </authorList>
    </citation>
    <scope>NUCLEOTIDE SEQUENCE [LARGE SCALE GENOMIC DNA]</scope>
    <source>
        <strain evidence="8 9">342</strain>
    </source>
</reference>
<gene>
    <name evidence="8" type="ORF">CQW29_10410</name>
</gene>
<evidence type="ECO:0000256" key="7">
    <source>
        <dbReference type="SAM" id="SignalP"/>
    </source>
</evidence>
<evidence type="ECO:0000256" key="5">
    <source>
        <dbReference type="ARBA" id="ARBA00022729"/>
    </source>
</evidence>
<comment type="similarity">
    <text evidence="2 6">Belongs to the bacterial solute-binding protein 9 family.</text>
</comment>
<organism evidence="8 9">
    <name type="scientific">Pantoea coffeiphila</name>
    <dbReference type="NCBI Taxonomy" id="1465635"/>
    <lineage>
        <taxon>Bacteria</taxon>
        <taxon>Pseudomonadati</taxon>
        <taxon>Pseudomonadota</taxon>
        <taxon>Gammaproteobacteria</taxon>
        <taxon>Enterobacterales</taxon>
        <taxon>Erwiniaceae</taxon>
        <taxon>Pantoea</taxon>
    </lineage>
</organism>
<dbReference type="OrthoDB" id="9793396at2"/>
<evidence type="ECO:0000256" key="6">
    <source>
        <dbReference type="RuleBase" id="RU003512"/>
    </source>
</evidence>
<feature type="signal peptide" evidence="7">
    <location>
        <begin position="1"/>
        <end position="23"/>
    </location>
</feature>
<comment type="subcellular location">
    <subcellularLocation>
        <location evidence="1">Cell envelope</location>
    </subcellularLocation>
</comment>
<dbReference type="Gene3D" id="3.40.50.1980">
    <property type="entry name" value="Nitrogenase molybdenum iron protein domain"/>
    <property type="match status" value="2"/>
</dbReference>
<keyword evidence="3 6" id="KW-0813">Transport</keyword>
<sequence length="312" mass="33327">MKKPGLPALTLVMASMLSLFATAQTNAKINVIASFSIIGDMAHSIGEDRITLRTIVGPNGDAHVYEPSPADAIAMAKADVILINGLKLEGFMTRLIRSSESTAPVIETTKDATILRDPAGGHYHFNNGKAVFHAAPLDPHAWQSVANAKVYVKNITEAFCAADKDNCAFYQQNADRYTKKLSVLDSKITAAIQQVPPERRTVVVGHHAFRYFEEAYGIHFLSPQGVSTESEASAADVAGILREIKTHRASAIFAENISNPRLVQQIASEAGLHVAGTLYSDALSAADGPAATYLAMMEHNATTLAAAAIGKQ</sequence>
<dbReference type="AlphaFoldDB" id="A0A2S9ICF7"/>
<keyword evidence="4" id="KW-0479">Metal-binding</keyword>
<comment type="caution">
    <text evidence="8">The sequence shown here is derived from an EMBL/GenBank/DDBJ whole genome shotgun (WGS) entry which is preliminary data.</text>
</comment>
<dbReference type="GO" id="GO:0030313">
    <property type="term" value="C:cell envelope"/>
    <property type="evidence" value="ECO:0007669"/>
    <property type="project" value="UniProtKB-SubCell"/>
</dbReference>
<evidence type="ECO:0000256" key="2">
    <source>
        <dbReference type="ARBA" id="ARBA00011028"/>
    </source>
</evidence>
<keyword evidence="9" id="KW-1185">Reference proteome</keyword>
<evidence type="ECO:0000256" key="1">
    <source>
        <dbReference type="ARBA" id="ARBA00004196"/>
    </source>
</evidence>
<dbReference type="PANTHER" id="PTHR42953:SF1">
    <property type="entry name" value="METAL-BINDING PROTEIN HI_0362-RELATED"/>
    <property type="match status" value="1"/>
</dbReference>
<dbReference type="InterPro" id="IPR006128">
    <property type="entry name" value="Lipoprotein_PsaA-like"/>
</dbReference>
<accession>A0A2S9ICF7</accession>
<dbReference type="GO" id="GO:0007155">
    <property type="term" value="P:cell adhesion"/>
    <property type="evidence" value="ECO:0007669"/>
    <property type="project" value="InterPro"/>
</dbReference>
<dbReference type="Proteomes" id="UP000239181">
    <property type="component" value="Unassembled WGS sequence"/>
</dbReference>
<evidence type="ECO:0000256" key="4">
    <source>
        <dbReference type="ARBA" id="ARBA00022723"/>
    </source>
</evidence>
<dbReference type="InterPro" id="IPR006129">
    <property type="entry name" value="AdhesinB"/>
</dbReference>
<dbReference type="InterPro" id="IPR006127">
    <property type="entry name" value="ZnuA-like"/>
</dbReference>
<feature type="chain" id="PRO_5015643114" evidence="7">
    <location>
        <begin position="24"/>
        <end position="312"/>
    </location>
</feature>
<dbReference type="EMBL" id="PDET01000006">
    <property type="protein sequence ID" value="PRD15414.1"/>
    <property type="molecule type" value="Genomic_DNA"/>
</dbReference>
<dbReference type="PRINTS" id="PR00690">
    <property type="entry name" value="ADHESNFAMILY"/>
</dbReference>
<evidence type="ECO:0000313" key="8">
    <source>
        <dbReference type="EMBL" id="PRD15414.1"/>
    </source>
</evidence>
<dbReference type="PANTHER" id="PTHR42953">
    <property type="entry name" value="HIGH-AFFINITY ZINC UPTAKE SYSTEM PROTEIN ZNUA-RELATED"/>
    <property type="match status" value="1"/>
</dbReference>
<dbReference type="SUPFAM" id="SSF53807">
    <property type="entry name" value="Helical backbone' metal receptor"/>
    <property type="match status" value="1"/>
</dbReference>